<evidence type="ECO:0000313" key="1">
    <source>
        <dbReference type="EMBL" id="XAO75766.1"/>
    </source>
</evidence>
<protein>
    <submittedName>
        <fullName evidence="1">Uncharacterized protein</fullName>
    </submittedName>
</protein>
<evidence type="ECO:0000313" key="2">
    <source>
        <dbReference type="Proteomes" id="UP001463665"/>
    </source>
</evidence>
<dbReference type="EMBL" id="CP154834">
    <property type="protein sequence ID" value="XAO75766.1"/>
    <property type="molecule type" value="Genomic_DNA"/>
</dbReference>
<organism evidence="1 2">
    <name type="scientific">Chryseobacterium endophyticum</name>
    <dbReference type="NCBI Taxonomy" id="1854762"/>
    <lineage>
        <taxon>Bacteria</taxon>
        <taxon>Pseudomonadati</taxon>
        <taxon>Bacteroidota</taxon>
        <taxon>Flavobacteriia</taxon>
        <taxon>Flavobacteriales</taxon>
        <taxon>Weeksellaceae</taxon>
        <taxon>Chryseobacterium group</taxon>
        <taxon>Chryseobacterium</taxon>
    </lineage>
</organism>
<keyword evidence="2" id="KW-1185">Reference proteome</keyword>
<dbReference type="Proteomes" id="UP001463665">
    <property type="component" value="Chromosome"/>
</dbReference>
<reference evidence="1 2" key="1">
    <citation type="submission" date="2024-04" db="EMBL/GenBank/DDBJ databases">
        <title>Genome sequencing and assembly of rice foliar adapted Chryseobacterium endophyticum OsEnb-ALM-A6.</title>
        <authorList>
            <person name="Kumar S."/>
            <person name="Javed M."/>
            <person name="Chouhan V."/>
            <person name="Charishma K."/>
            <person name="Patel A."/>
            <person name="Kumar M."/>
            <person name="Sahu K.P."/>
            <person name="Kumar A."/>
        </authorList>
    </citation>
    <scope>NUCLEOTIDE SEQUENCE [LARGE SCALE GENOMIC DNA]</scope>
    <source>
        <strain evidence="1 2">OsEnb-ALM-A6</strain>
    </source>
</reference>
<gene>
    <name evidence="1" type="ORF">AAFP95_07875</name>
</gene>
<accession>A0AAU6WT01</accession>
<dbReference type="RefSeq" id="WP_345767340.1">
    <property type="nucleotide sequence ID" value="NZ_CP154834.1"/>
</dbReference>
<name>A0AAU6WT01_9FLAO</name>
<sequence>MYNLETYVDPSKGQYYTKVDAEKIKELVPKELYAFNSNNRNTGEDKTYYLWINKEKDDFNIVDIIPEEKENKAFYARVKQYLPSYKFSKYVPSVKKVRKRTEPMLTTTTSCRLNKIRITSNTKPRISKPSN</sequence>
<dbReference type="AlphaFoldDB" id="A0AAU6WT01"/>
<proteinExistence type="predicted"/>